<feature type="compositionally biased region" description="Basic residues" evidence="1">
    <location>
        <begin position="87"/>
        <end position="107"/>
    </location>
</feature>
<feature type="compositionally biased region" description="Basic and acidic residues" evidence="1">
    <location>
        <begin position="76"/>
        <end position="86"/>
    </location>
</feature>
<feature type="region of interest" description="Disordered" evidence="1">
    <location>
        <begin position="75"/>
        <end position="146"/>
    </location>
</feature>
<evidence type="ECO:0000313" key="2">
    <source>
        <dbReference type="EMBL" id="EER03744.1"/>
    </source>
</evidence>
<dbReference type="AlphaFoldDB" id="C5LHZ0"/>
<dbReference type="GeneID" id="9048237"/>
<name>C5LHZ0_PERM5</name>
<evidence type="ECO:0000256" key="1">
    <source>
        <dbReference type="SAM" id="MobiDB-lite"/>
    </source>
</evidence>
<gene>
    <name evidence="2" type="ORF">Pmar_PMAR023042</name>
</gene>
<dbReference type="Proteomes" id="UP000007800">
    <property type="component" value="Unassembled WGS sequence"/>
</dbReference>
<dbReference type="EMBL" id="GG682149">
    <property type="protein sequence ID" value="EER03744.1"/>
    <property type="molecule type" value="Genomic_DNA"/>
</dbReference>
<evidence type="ECO:0000313" key="3">
    <source>
        <dbReference type="Proteomes" id="UP000007800"/>
    </source>
</evidence>
<dbReference type="RefSeq" id="XP_002771928.1">
    <property type="nucleotide sequence ID" value="XM_002771882.1"/>
</dbReference>
<sequence length="146" mass="15799">MGCIGSRSSKALDQDVRPSSSTAPTKEGHAACSSFELVSASTGLPSTPGSESPFKLPPIGIVWRSSVAPRSVCRYHRNDEHPEVRASKAHSRRSTTSKATRQRHGKRSSLDNPGSRYQLKSERVERQLSSAQMMPKLRRGGAGGLL</sequence>
<protein>
    <submittedName>
        <fullName evidence="2">Uncharacterized protein</fullName>
    </submittedName>
</protein>
<dbReference type="InParanoid" id="C5LHZ0"/>
<reference evidence="2 3" key="1">
    <citation type="submission" date="2008-07" db="EMBL/GenBank/DDBJ databases">
        <authorList>
            <person name="El-Sayed N."/>
            <person name="Caler E."/>
            <person name="Inman J."/>
            <person name="Amedeo P."/>
            <person name="Hass B."/>
            <person name="Wortman J."/>
        </authorList>
    </citation>
    <scope>NUCLEOTIDE SEQUENCE [LARGE SCALE GENOMIC DNA]</scope>
    <source>
        <strain evidence="3">ATCC 50983 / TXsc</strain>
    </source>
</reference>
<feature type="region of interest" description="Disordered" evidence="1">
    <location>
        <begin position="1"/>
        <end position="30"/>
    </location>
</feature>
<accession>C5LHZ0</accession>
<keyword evidence="3" id="KW-1185">Reference proteome</keyword>
<organism evidence="3">
    <name type="scientific">Perkinsus marinus (strain ATCC 50983 / TXsc)</name>
    <dbReference type="NCBI Taxonomy" id="423536"/>
    <lineage>
        <taxon>Eukaryota</taxon>
        <taxon>Sar</taxon>
        <taxon>Alveolata</taxon>
        <taxon>Perkinsozoa</taxon>
        <taxon>Perkinsea</taxon>
        <taxon>Perkinsida</taxon>
        <taxon>Perkinsidae</taxon>
        <taxon>Perkinsus</taxon>
    </lineage>
</organism>
<proteinExistence type="predicted"/>